<comment type="caution">
    <text evidence="2">The sequence shown here is derived from an EMBL/GenBank/DDBJ whole genome shotgun (WGS) entry which is preliminary data.</text>
</comment>
<evidence type="ECO:0000259" key="1">
    <source>
        <dbReference type="PROSITE" id="PS50801"/>
    </source>
</evidence>
<dbReference type="CDD" id="cd07043">
    <property type="entry name" value="STAS_anti-anti-sigma_factors"/>
    <property type="match status" value="1"/>
</dbReference>
<evidence type="ECO:0000313" key="2">
    <source>
        <dbReference type="EMBL" id="MEF3118172.1"/>
    </source>
</evidence>
<accession>A0ABU7X3D8</accession>
<dbReference type="PANTHER" id="PTHR33495">
    <property type="entry name" value="ANTI-SIGMA FACTOR ANTAGONIST TM_1081-RELATED-RELATED"/>
    <property type="match status" value="1"/>
</dbReference>
<reference evidence="2 3" key="1">
    <citation type="submission" date="2023-08" db="EMBL/GenBank/DDBJ databases">
        <authorList>
            <person name="Sharma P."/>
            <person name="Verma V."/>
            <person name="Mohan M.K."/>
            <person name="Dubey A.K."/>
        </authorList>
    </citation>
    <scope>NUCLEOTIDE SEQUENCE [LARGE SCALE GENOMIC DNA]</scope>
    <source>
        <strain evidence="2 3">ADP4</strain>
    </source>
</reference>
<protein>
    <submittedName>
        <fullName evidence="2">STAS domain-containing protein</fullName>
    </submittedName>
</protein>
<dbReference type="Proteomes" id="UP001348265">
    <property type="component" value="Unassembled WGS sequence"/>
</dbReference>
<dbReference type="PROSITE" id="PS50801">
    <property type="entry name" value="STAS"/>
    <property type="match status" value="1"/>
</dbReference>
<dbReference type="SUPFAM" id="SSF52091">
    <property type="entry name" value="SpoIIaa-like"/>
    <property type="match status" value="1"/>
</dbReference>
<name>A0ABU7X3D8_9ACTN</name>
<dbReference type="InterPro" id="IPR036513">
    <property type="entry name" value="STAS_dom_sf"/>
</dbReference>
<dbReference type="Gene3D" id="3.30.750.24">
    <property type="entry name" value="STAS domain"/>
    <property type="match status" value="1"/>
</dbReference>
<feature type="domain" description="STAS" evidence="1">
    <location>
        <begin position="40"/>
        <end position="145"/>
    </location>
</feature>
<dbReference type="PANTHER" id="PTHR33495:SF2">
    <property type="entry name" value="ANTI-SIGMA FACTOR ANTAGONIST TM_1081-RELATED"/>
    <property type="match status" value="1"/>
</dbReference>
<dbReference type="InterPro" id="IPR002645">
    <property type="entry name" value="STAS_dom"/>
</dbReference>
<sequence length="151" mass="16432">MSTQDYAMVKIPHHVAGFPALPDSRNVSEPNGHTPPYAVQGFTVIELRGEIDLVSAAHAGALLEAAFTLPGPRMLADIRPVNFFDCSALSLLCRTRRRTLAYGGYLGLVCAHPWHLRILNTAGLNEALCPQPTLEESVAAALLHYEERPCT</sequence>
<organism evidence="2 3">
    <name type="scientific">Streptomyces chrestomyceticus</name>
    <dbReference type="NCBI Taxonomy" id="68185"/>
    <lineage>
        <taxon>Bacteria</taxon>
        <taxon>Bacillati</taxon>
        <taxon>Actinomycetota</taxon>
        <taxon>Actinomycetes</taxon>
        <taxon>Kitasatosporales</taxon>
        <taxon>Streptomycetaceae</taxon>
        <taxon>Streptomyces</taxon>
    </lineage>
</organism>
<dbReference type="EMBL" id="JAVFKM010000025">
    <property type="protein sequence ID" value="MEF3118172.1"/>
    <property type="molecule type" value="Genomic_DNA"/>
</dbReference>
<evidence type="ECO:0000313" key="3">
    <source>
        <dbReference type="Proteomes" id="UP001348265"/>
    </source>
</evidence>
<gene>
    <name evidence="2" type="ORF">RB636_33970</name>
</gene>
<dbReference type="RefSeq" id="WP_331789359.1">
    <property type="nucleotide sequence ID" value="NZ_JAVFKM010000025.1"/>
</dbReference>
<proteinExistence type="predicted"/>
<dbReference type="Pfam" id="PF01740">
    <property type="entry name" value="STAS"/>
    <property type="match status" value="1"/>
</dbReference>
<keyword evidence="3" id="KW-1185">Reference proteome</keyword>